<evidence type="ECO:0000313" key="3">
    <source>
        <dbReference type="Proteomes" id="UP000005845"/>
    </source>
</evidence>
<dbReference type="Proteomes" id="UP000005845">
    <property type="component" value="Unassembled WGS sequence"/>
</dbReference>
<dbReference type="AlphaFoldDB" id="H5U6W8"/>
<reference evidence="2 3" key="1">
    <citation type="submission" date="2012-02" db="EMBL/GenBank/DDBJ databases">
        <title>Whole genome shotgun sequence of Gordonia sputi NBRC 100414.</title>
        <authorList>
            <person name="Yoshida I."/>
            <person name="Hosoyama A."/>
            <person name="Tsuchikane K."/>
            <person name="Katsumata H."/>
            <person name="Yamazaki S."/>
            <person name="Fujita N."/>
        </authorList>
    </citation>
    <scope>NUCLEOTIDE SEQUENCE [LARGE SCALE GENOMIC DNA]</scope>
    <source>
        <strain evidence="2 3">NBRC 100414</strain>
    </source>
</reference>
<proteinExistence type="predicted"/>
<protein>
    <submittedName>
        <fullName evidence="2">Putative CdaR family transcriptional regulator</fullName>
    </submittedName>
</protein>
<dbReference type="EMBL" id="BAFC01000129">
    <property type="protein sequence ID" value="GAB41476.1"/>
    <property type="molecule type" value="Genomic_DNA"/>
</dbReference>
<dbReference type="InterPro" id="IPR025736">
    <property type="entry name" value="PucR_C-HTH_dom"/>
</dbReference>
<evidence type="ECO:0000313" key="2">
    <source>
        <dbReference type="EMBL" id="GAB41476.1"/>
    </source>
</evidence>
<dbReference type="InterPro" id="IPR042070">
    <property type="entry name" value="PucR_C-HTH_sf"/>
</dbReference>
<sequence length="554" mass="58613">MADPPGLIGIFVDMDESGVGVGRLLLALDATLASLAAAPRGLDVVIDSVALIDPDDLRLPLHTSARDADLFLMVGVDADDVVGWLHGFGSQMPVAVMLKSPSAEAISRIAELSVAVIDVDPHARWERIYRLVLRVLEASSVQPGAESMQAGSIGDLFELAAEVARRTGGLVSIEDARSHVLAYSSAGDEADELRRLSILGREGPPEMLAWLRQWGVLDALRTTETLVSVEERGELGLRPRLAISIRSPHERGVGDYLGAIWLQQGRDQFADNTSDILAGAAAVAARIISRRRSAGSGHDELVRRLLGARGETVDSEFLGNQLGISPDTHLLVVAFGGLLADPSRASVSAPTPAMISALTLHASAFSPLSVTSTLGPRAYVVLPGADQDATVAWARSAVAAARRQFGVEARAVVAGPAAGLGLAPTLRTQADRVLDAAQRESDLIEPVTTVAASTTGVLLGEIVALIEDNPELIDARVLDLAARDEASGTELTPSLRAYLDHFGDVRAASAALHIHPNTLRYRIRRVQELTGIDLDDPTTRLVVALTLRVPRPAG</sequence>
<dbReference type="eggNOG" id="COG2508">
    <property type="taxonomic scope" value="Bacteria"/>
</dbReference>
<feature type="domain" description="PucR C-terminal helix-turn-helix" evidence="1">
    <location>
        <begin position="492"/>
        <end position="549"/>
    </location>
</feature>
<dbReference type="Gene3D" id="1.10.10.2840">
    <property type="entry name" value="PucR C-terminal helix-turn-helix domain"/>
    <property type="match status" value="1"/>
</dbReference>
<organism evidence="2 3">
    <name type="scientific">Gordonia sputi NBRC 100414</name>
    <dbReference type="NCBI Taxonomy" id="1089453"/>
    <lineage>
        <taxon>Bacteria</taxon>
        <taxon>Bacillati</taxon>
        <taxon>Actinomycetota</taxon>
        <taxon>Actinomycetes</taxon>
        <taxon>Mycobacteriales</taxon>
        <taxon>Gordoniaceae</taxon>
        <taxon>Gordonia</taxon>
    </lineage>
</organism>
<name>H5U6W8_9ACTN</name>
<dbReference type="PANTHER" id="PTHR33744">
    <property type="entry name" value="CARBOHYDRATE DIACID REGULATOR"/>
    <property type="match status" value="1"/>
</dbReference>
<evidence type="ECO:0000259" key="1">
    <source>
        <dbReference type="Pfam" id="PF13556"/>
    </source>
</evidence>
<gene>
    <name evidence="2" type="ORF">GOSPT_131_00110</name>
</gene>
<accession>H5U6W8</accession>
<dbReference type="InterPro" id="IPR051448">
    <property type="entry name" value="CdaR-like_regulators"/>
</dbReference>
<dbReference type="PANTHER" id="PTHR33744:SF17">
    <property type="entry name" value="CONSERVED PROTEIN"/>
    <property type="match status" value="1"/>
</dbReference>
<comment type="caution">
    <text evidence="2">The sequence shown here is derived from an EMBL/GenBank/DDBJ whole genome shotgun (WGS) entry which is preliminary data.</text>
</comment>
<keyword evidence="3" id="KW-1185">Reference proteome</keyword>
<dbReference type="Pfam" id="PF13556">
    <property type="entry name" value="HTH_30"/>
    <property type="match status" value="1"/>
</dbReference>